<accession>X0WWN3</accession>
<name>X0WWN3_9ZZZZ</name>
<protein>
    <submittedName>
        <fullName evidence="1">Uncharacterized protein</fullName>
    </submittedName>
</protein>
<comment type="caution">
    <text evidence="1">The sequence shown here is derived from an EMBL/GenBank/DDBJ whole genome shotgun (WGS) entry which is preliminary data.</text>
</comment>
<feature type="non-terminal residue" evidence="1">
    <location>
        <position position="1"/>
    </location>
</feature>
<dbReference type="EMBL" id="BARS01049631">
    <property type="protein sequence ID" value="GAG35080.1"/>
    <property type="molecule type" value="Genomic_DNA"/>
</dbReference>
<gene>
    <name evidence="1" type="ORF">S01H1_74213</name>
</gene>
<reference evidence="1" key="1">
    <citation type="journal article" date="2014" name="Front. Microbiol.">
        <title>High frequency of phylogenetically diverse reductive dehalogenase-homologous genes in deep subseafloor sedimentary metagenomes.</title>
        <authorList>
            <person name="Kawai M."/>
            <person name="Futagami T."/>
            <person name="Toyoda A."/>
            <person name="Takaki Y."/>
            <person name="Nishi S."/>
            <person name="Hori S."/>
            <person name="Arai W."/>
            <person name="Tsubouchi T."/>
            <person name="Morono Y."/>
            <person name="Uchiyama I."/>
            <person name="Ito T."/>
            <person name="Fujiyama A."/>
            <person name="Inagaki F."/>
            <person name="Takami H."/>
        </authorList>
    </citation>
    <scope>NUCLEOTIDE SEQUENCE</scope>
    <source>
        <strain evidence="1">Expedition CK06-06</strain>
    </source>
</reference>
<sequence length="36" mass="4146">TQYGTSLDIVYDDPAFPVTGKYPKIYYWNQTTTSNP</sequence>
<dbReference type="AlphaFoldDB" id="X0WWN3"/>
<organism evidence="1">
    <name type="scientific">marine sediment metagenome</name>
    <dbReference type="NCBI Taxonomy" id="412755"/>
    <lineage>
        <taxon>unclassified sequences</taxon>
        <taxon>metagenomes</taxon>
        <taxon>ecological metagenomes</taxon>
    </lineage>
</organism>
<evidence type="ECO:0000313" key="1">
    <source>
        <dbReference type="EMBL" id="GAG35080.1"/>
    </source>
</evidence>
<proteinExistence type="predicted"/>